<evidence type="ECO:0000313" key="2">
    <source>
        <dbReference type="Proteomes" id="UP000253426"/>
    </source>
</evidence>
<dbReference type="AlphaFoldDB" id="A0A366H342"/>
<protein>
    <submittedName>
        <fullName evidence="1">Uncharacterized protein</fullName>
    </submittedName>
</protein>
<keyword evidence="2" id="KW-1185">Reference proteome</keyword>
<organism evidence="1 2">
    <name type="scientific">Roseimicrobium gellanilyticum</name>
    <dbReference type="NCBI Taxonomy" id="748857"/>
    <lineage>
        <taxon>Bacteria</taxon>
        <taxon>Pseudomonadati</taxon>
        <taxon>Verrucomicrobiota</taxon>
        <taxon>Verrucomicrobiia</taxon>
        <taxon>Verrucomicrobiales</taxon>
        <taxon>Verrucomicrobiaceae</taxon>
        <taxon>Roseimicrobium</taxon>
    </lineage>
</organism>
<reference evidence="1 2" key="1">
    <citation type="submission" date="2018-06" db="EMBL/GenBank/DDBJ databases">
        <title>Genomic Encyclopedia of Type Strains, Phase IV (KMG-IV): sequencing the most valuable type-strain genomes for metagenomic binning, comparative biology and taxonomic classification.</title>
        <authorList>
            <person name="Goeker M."/>
        </authorList>
    </citation>
    <scope>NUCLEOTIDE SEQUENCE [LARGE SCALE GENOMIC DNA]</scope>
    <source>
        <strain evidence="1 2">DSM 25532</strain>
    </source>
</reference>
<dbReference type="EMBL" id="QNRR01000025">
    <property type="protein sequence ID" value="RBP35195.1"/>
    <property type="molecule type" value="Genomic_DNA"/>
</dbReference>
<dbReference type="Proteomes" id="UP000253426">
    <property type="component" value="Unassembled WGS sequence"/>
</dbReference>
<sequence>MNTSVILERQGASSVSLHPAKWTMKACSKCGGSGKVDCLHCYGSGNGYDKNGKCNYCHGSGRQTCYECDGSGRE</sequence>
<comment type="caution">
    <text evidence="1">The sequence shown here is derived from an EMBL/GenBank/DDBJ whole genome shotgun (WGS) entry which is preliminary data.</text>
</comment>
<proteinExistence type="predicted"/>
<accession>A0A366H342</accession>
<gene>
    <name evidence="1" type="ORF">DES53_12521</name>
</gene>
<name>A0A366H342_9BACT</name>
<evidence type="ECO:0000313" key="1">
    <source>
        <dbReference type="EMBL" id="RBP35195.1"/>
    </source>
</evidence>